<dbReference type="EMBL" id="BLKM01012228">
    <property type="protein sequence ID" value="GFG35949.1"/>
    <property type="molecule type" value="Genomic_DNA"/>
</dbReference>
<evidence type="ECO:0000256" key="6">
    <source>
        <dbReference type="ARBA" id="ARBA00023146"/>
    </source>
</evidence>
<evidence type="ECO:0000256" key="2">
    <source>
        <dbReference type="ARBA" id="ARBA00022598"/>
    </source>
</evidence>
<keyword evidence="5 10" id="KW-0648">Protein biosynthesis</keyword>
<evidence type="ECO:0000313" key="14">
    <source>
        <dbReference type="Proteomes" id="UP000502823"/>
    </source>
</evidence>
<dbReference type="PANTHER" id="PTHR43326:SF1">
    <property type="entry name" value="METHIONINE--TRNA LIGASE, MITOCHONDRIAL"/>
    <property type="match status" value="1"/>
</dbReference>
<comment type="catalytic activity">
    <reaction evidence="9">
        <text>tRNA(Met) + L-methionine + ATP = L-methionyl-tRNA(Met) + AMP + diphosphate</text>
        <dbReference type="Rhea" id="RHEA:13481"/>
        <dbReference type="Rhea" id="RHEA-COMP:9667"/>
        <dbReference type="Rhea" id="RHEA-COMP:9698"/>
        <dbReference type="ChEBI" id="CHEBI:30616"/>
        <dbReference type="ChEBI" id="CHEBI:33019"/>
        <dbReference type="ChEBI" id="CHEBI:57844"/>
        <dbReference type="ChEBI" id="CHEBI:78442"/>
        <dbReference type="ChEBI" id="CHEBI:78530"/>
        <dbReference type="ChEBI" id="CHEBI:456215"/>
        <dbReference type="EC" id="6.1.1.10"/>
    </reaction>
</comment>
<dbReference type="FunFam" id="2.170.220.10:FF:000001">
    <property type="entry name" value="methionine--tRNA ligase, mitochondrial"/>
    <property type="match status" value="1"/>
</dbReference>
<dbReference type="GO" id="GO:0005739">
    <property type="term" value="C:mitochondrion"/>
    <property type="evidence" value="ECO:0007669"/>
    <property type="project" value="UniProtKB-ARBA"/>
</dbReference>
<evidence type="ECO:0000256" key="8">
    <source>
        <dbReference type="ARBA" id="ARBA00030331"/>
    </source>
</evidence>
<keyword evidence="4 10" id="KW-0067">ATP-binding</keyword>
<evidence type="ECO:0000256" key="1">
    <source>
        <dbReference type="ARBA" id="ARBA00012838"/>
    </source>
</evidence>
<evidence type="ECO:0000256" key="5">
    <source>
        <dbReference type="ARBA" id="ARBA00022917"/>
    </source>
</evidence>
<evidence type="ECO:0000313" key="13">
    <source>
        <dbReference type="EMBL" id="GFG35949.1"/>
    </source>
</evidence>
<organism evidence="13 14">
    <name type="scientific">Coptotermes formosanus</name>
    <name type="common">Formosan subterranean termite</name>
    <dbReference type="NCBI Taxonomy" id="36987"/>
    <lineage>
        <taxon>Eukaryota</taxon>
        <taxon>Metazoa</taxon>
        <taxon>Ecdysozoa</taxon>
        <taxon>Arthropoda</taxon>
        <taxon>Hexapoda</taxon>
        <taxon>Insecta</taxon>
        <taxon>Pterygota</taxon>
        <taxon>Neoptera</taxon>
        <taxon>Polyneoptera</taxon>
        <taxon>Dictyoptera</taxon>
        <taxon>Blattodea</taxon>
        <taxon>Blattoidea</taxon>
        <taxon>Termitoidae</taxon>
        <taxon>Rhinotermitidae</taxon>
        <taxon>Coptotermes</taxon>
    </lineage>
</organism>
<dbReference type="CDD" id="cd00814">
    <property type="entry name" value="MetRS_core"/>
    <property type="match status" value="1"/>
</dbReference>
<dbReference type="PANTHER" id="PTHR43326">
    <property type="entry name" value="METHIONYL-TRNA SYNTHETASE"/>
    <property type="match status" value="1"/>
</dbReference>
<proteinExistence type="inferred from homology"/>
<dbReference type="Proteomes" id="UP000502823">
    <property type="component" value="Unassembled WGS sequence"/>
</dbReference>
<evidence type="ECO:0000256" key="10">
    <source>
        <dbReference type="RuleBase" id="RU363039"/>
    </source>
</evidence>
<feature type="domain" description="Methionyl/Leucyl tRNA synthetase" evidence="11">
    <location>
        <begin position="25"/>
        <end position="372"/>
    </location>
</feature>
<dbReference type="InterPro" id="IPR033911">
    <property type="entry name" value="MetRS_core"/>
</dbReference>
<protein>
    <recommendedName>
        <fullName evidence="7">Methionine--tRNA ligase, mitochondrial</fullName>
        <ecNumber evidence="1">6.1.1.10</ecNumber>
    </recommendedName>
    <alternativeName>
        <fullName evidence="8">Mitochondrial methionyl-tRNA synthetase</fullName>
    </alternativeName>
</protein>
<keyword evidence="14" id="KW-1185">Reference proteome</keyword>
<keyword evidence="2 10" id="KW-0436">Ligase</keyword>
<evidence type="ECO:0000256" key="3">
    <source>
        <dbReference type="ARBA" id="ARBA00022741"/>
    </source>
</evidence>
<feature type="domain" description="Methionyl-tRNA synthetase anticodon-binding" evidence="12">
    <location>
        <begin position="407"/>
        <end position="502"/>
    </location>
</feature>
<dbReference type="FunCoup" id="A0A6L2PTV7">
    <property type="interactions" value="1164"/>
</dbReference>
<accession>A0A6L2PTV7</accession>
<dbReference type="Gene3D" id="1.10.730.10">
    <property type="entry name" value="Isoleucyl-tRNA Synthetase, Domain 1"/>
    <property type="match status" value="1"/>
</dbReference>
<dbReference type="SUPFAM" id="SSF47323">
    <property type="entry name" value="Anticodon-binding domain of a subclass of class I aminoacyl-tRNA synthetases"/>
    <property type="match status" value="1"/>
</dbReference>
<reference evidence="14" key="1">
    <citation type="submission" date="2020-01" db="EMBL/GenBank/DDBJ databases">
        <title>Draft genome sequence of the Termite Coptotermes fromosanus.</title>
        <authorList>
            <person name="Itakura S."/>
            <person name="Yosikawa Y."/>
            <person name="Umezawa K."/>
        </authorList>
    </citation>
    <scope>NUCLEOTIDE SEQUENCE [LARGE SCALE GENOMIC DNA]</scope>
</reference>
<dbReference type="PRINTS" id="PR01041">
    <property type="entry name" value="TRNASYNTHMET"/>
</dbReference>
<comment type="similarity">
    <text evidence="10">Belongs to the class-I aminoacyl-tRNA synthetase family.</text>
</comment>
<dbReference type="GO" id="GO:0006431">
    <property type="term" value="P:methionyl-tRNA aminoacylation"/>
    <property type="evidence" value="ECO:0007669"/>
    <property type="project" value="InterPro"/>
</dbReference>
<dbReference type="NCBIfam" id="TIGR00398">
    <property type="entry name" value="metG"/>
    <property type="match status" value="1"/>
</dbReference>
<dbReference type="Gene3D" id="2.170.220.10">
    <property type="match status" value="1"/>
</dbReference>
<dbReference type="GO" id="GO:0005524">
    <property type="term" value="F:ATP binding"/>
    <property type="evidence" value="ECO:0007669"/>
    <property type="project" value="UniProtKB-KW"/>
</dbReference>
<evidence type="ECO:0000259" key="12">
    <source>
        <dbReference type="Pfam" id="PF19303"/>
    </source>
</evidence>
<dbReference type="Pfam" id="PF19303">
    <property type="entry name" value="Anticodon_3"/>
    <property type="match status" value="1"/>
</dbReference>
<dbReference type="OrthoDB" id="24670at2759"/>
<evidence type="ECO:0000256" key="9">
    <source>
        <dbReference type="ARBA" id="ARBA00047364"/>
    </source>
</evidence>
<dbReference type="InterPro" id="IPR023457">
    <property type="entry name" value="Met-tRNA_synth_2"/>
</dbReference>
<dbReference type="AlphaFoldDB" id="A0A6L2PTV7"/>
<dbReference type="InterPro" id="IPR014758">
    <property type="entry name" value="Met-tRNA_synth"/>
</dbReference>
<evidence type="ECO:0000256" key="7">
    <source>
        <dbReference type="ARBA" id="ARBA00026124"/>
    </source>
</evidence>
<dbReference type="InterPro" id="IPR009080">
    <property type="entry name" value="tRNAsynth_Ia_anticodon-bd"/>
</dbReference>
<comment type="caution">
    <text evidence="13">The sequence shown here is derived from an EMBL/GenBank/DDBJ whole genome shotgun (WGS) entry which is preliminary data.</text>
</comment>
<keyword evidence="3 10" id="KW-0547">Nucleotide-binding</keyword>
<sequence length="534" mass="61291">MLLEQWRALEYFTRMCTVFLHVLLQAPHIGHVYSAVIADAAHRFQMLLGCQETVFSTGTDEHGTKIQEAAVRSGNPLPQYCDHISQQYRSLFQSCGIGYTDFVRTTEDRHKTEVHKFWNLLKDGGHIYAGKYSGWYCTADEAFLSENQLEERQGPDGSLYRVSAESGHHVEWTSEENFMFRLSAFQGDLLHWLQKEHSVYPAKFRHQLVDLVSNAELLHDVSVSRPKERVHWGIPVPDAPHQTIYVWLDALVNYVTVAQSHFWPPDLQIVGKDILKFHGVYWPAFLIAAGLEPPRSLLCHSHWTVDGEKMSKSRGNIVDPVECITKYTVSGLRYFLLREGVAHSDGNYSETKAIRILNAELADTLGNLLNRCSGTTVNPDQIFPQFCQHSFDTYCKTEEALRLVEFVSALPDLVREHFEVCNFYKGIDSIVATLHAGNRFFESQKPWELRKKRLSPHLNCVLHLTMETLRVCGILLQPIVPELSDMLLRKLGIPKEKRMWKDIKPFSWEQDSLCDIPISAEKLTLYKRIIDSMS</sequence>
<dbReference type="Pfam" id="PF09334">
    <property type="entry name" value="tRNA-synt_1g"/>
    <property type="match status" value="1"/>
</dbReference>
<dbReference type="InParanoid" id="A0A6L2PTV7"/>
<evidence type="ECO:0000256" key="4">
    <source>
        <dbReference type="ARBA" id="ARBA00022840"/>
    </source>
</evidence>
<dbReference type="InterPro" id="IPR041872">
    <property type="entry name" value="Anticodon_Met"/>
</dbReference>
<dbReference type="CDD" id="cd07957">
    <property type="entry name" value="Anticodon_Ia_Met"/>
    <property type="match status" value="1"/>
</dbReference>
<dbReference type="Gene3D" id="3.40.50.620">
    <property type="entry name" value="HUPs"/>
    <property type="match status" value="1"/>
</dbReference>
<dbReference type="EC" id="6.1.1.10" evidence="1"/>
<keyword evidence="6 10" id="KW-0030">Aminoacyl-tRNA synthetase</keyword>
<dbReference type="GO" id="GO:0004825">
    <property type="term" value="F:methionine-tRNA ligase activity"/>
    <property type="evidence" value="ECO:0007669"/>
    <property type="project" value="UniProtKB-EC"/>
</dbReference>
<name>A0A6L2PTV7_COPFO</name>
<gene>
    <name evidence="13" type="ORF">Cfor_02919</name>
</gene>
<evidence type="ECO:0000259" key="11">
    <source>
        <dbReference type="Pfam" id="PF09334"/>
    </source>
</evidence>
<dbReference type="SUPFAM" id="SSF52374">
    <property type="entry name" value="Nucleotidylyl transferase"/>
    <property type="match status" value="1"/>
</dbReference>
<dbReference type="InterPro" id="IPR014729">
    <property type="entry name" value="Rossmann-like_a/b/a_fold"/>
</dbReference>
<dbReference type="InterPro" id="IPR015413">
    <property type="entry name" value="Methionyl/Leucyl_tRNA_Synth"/>
</dbReference>